<comment type="caution">
    <text evidence="1">The sequence shown here is derived from an EMBL/GenBank/DDBJ whole genome shotgun (WGS) entry which is preliminary data.</text>
</comment>
<keyword evidence="2" id="KW-1185">Reference proteome</keyword>
<evidence type="ECO:0000313" key="1">
    <source>
        <dbReference type="EMBL" id="PZW38727.1"/>
    </source>
</evidence>
<organism evidence="1 2">
    <name type="scientific">Humitalea rosea</name>
    <dbReference type="NCBI Taxonomy" id="990373"/>
    <lineage>
        <taxon>Bacteria</taxon>
        <taxon>Pseudomonadati</taxon>
        <taxon>Pseudomonadota</taxon>
        <taxon>Alphaproteobacteria</taxon>
        <taxon>Acetobacterales</taxon>
        <taxon>Roseomonadaceae</taxon>
        <taxon>Humitalea</taxon>
    </lineage>
</organism>
<evidence type="ECO:0000313" key="2">
    <source>
        <dbReference type="Proteomes" id="UP000249688"/>
    </source>
</evidence>
<gene>
    <name evidence="1" type="ORF">C8P66_13421</name>
</gene>
<dbReference type="EMBL" id="QKYU01000034">
    <property type="protein sequence ID" value="PZW38727.1"/>
    <property type="molecule type" value="Genomic_DNA"/>
</dbReference>
<dbReference type="AlphaFoldDB" id="A0A2W7IHE7"/>
<name>A0A2W7IHE7_9PROT</name>
<proteinExistence type="predicted"/>
<dbReference type="Proteomes" id="UP000249688">
    <property type="component" value="Unassembled WGS sequence"/>
</dbReference>
<sequence>MEDHRKVTLGPTELTEKCVFSTRIVGNSVGRNDAIELLPKYNCALRHVLDGRQEWN</sequence>
<accession>A0A2W7IHE7</accession>
<protein>
    <submittedName>
        <fullName evidence="1">Uncharacterized protein</fullName>
    </submittedName>
</protein>
<reference evidence="1 2" key="1">
    <citation type="submission" date="2018-06" db="EMBL/GenBank/DDBJ databases">
        <title>Genomic Encyclopedia of Archaeal and Bacterial Type Strains, Phase II (KMG-II): from individual species to whole genera.</title>
        <authorList>
            <person name="Goeker M."/>
        </authorList>
    </citation>
    <scope>NUCLEOTIDE SEQUENCE [LARGE SCALE GENOMIC DNA]</scope>
    <source>
        <strain evidence="1 2">DSM 24525</strain>
    </source>
</reference>